<feature type="region of interest" description="Disordered" evidence="1">
    <location>
        <begin position="51"/>
        <end position="70"/>
    </location>
</feature>
<evidence type="ECO:0000313" key="4">
    <source>
        <dbReference type="Proteomes" id="UP000035540"/>
    </source>
</evidence>
<dbReference type="Gene3D" id="3.30.70.2650">
    <property type="match status" value="1"/>
</dbReference>
<dbReference type="GO" id="GO:0006351">
    <property type="term" value="P:DNA-templated transcription"/>
    <property type="evidence" value="ECO:0007669"/>
    <property type="project" value="TreeGrafter"/>
</dbReference>
<dbReference type="AlphaFoldDB" id="A0A0G3H9N1"/>
<dbReference type="PATRIC" id="fig|136857.5.peg.2027"/>
<gene>
    <name evidence="3" type="ORF">CTEST_10200</name>
</gene>
<dbReference type="Pfam" id="PF20803">
    <property type="entry name" value="PaaX_M"/>
    <property type="match status" value="1"/>
</dbReference>
<dbReference type="KEGG" id="cted:CTEST_10200"/>
<protein>
    <submittedName>
        <fullName evidence="3">Phenylacetic acid-responsive transcriptional repressor</fullName>
    </submittedName>
</protein>
<dbReference type="RefSeq" id="WP_201774807.1">
    <property type="nucleotide sequence ID" value="NZ_CP011545.1"/>
</dbReference>
<evidence type="ECO:0000313" key="3">
    <source>
        <dbReference type="EMBL" id="AKK09465.1"/>
    </source>
</evidence>
<evidence type="ECO:0000256" key="1">
    <source>
        <dbReference type="SAM" id="MobiDB-lite"/>
    </source>
</evidence>
<dbReference type="InterPro" id="IPR048846">
    <property type="entry name" value="PaaX-like_central"/>
</dbReference>
<dbReference type="PANTHER" id="PTHR30319">
    <property type="entry name" value="PHENYLACETIC ACID REGULATOR-RELATED TRANSCRIPTIONAL REPRESSOR"/>
    <property type="match status" value="1"/>
</dbReference>
<feature type="domain" description="Transcriptional repressor PaaX-like central Cas2-like" evidence="2">
    <location>
        <begin position="93"/>
        <end position="154"/>
    </location>
</feature>
<evidence type="ECO:0000259" key="2">
    <source>
        <dbReference type="Pfam" id="PF20803"/>
    </source>
</evidence>
<accession>A0A0G3H9N1</accession>
<dbReference type="InterPro" id="IPR036388">
    <property type="entry name" value="WH-like_DNA-bd_sf"/>
</dbReference>
<name>A0A0G3H9N1_9CORY</name>
<feature type="compositionally biased region" description="Polar residues" evidence="1">
    <location>
        <begin position="53"/>
        <end position="66"/>
    </location>
</feature>
<proteinExistence type="predicted"/>
<keyword evidence="4" id="KW-1185">Reference proteome</keyword>
<dbReference type="Proteomes" id="UP000035540">
    <property type="component" value="Chromosome"/>
</dbReference>
<sequence length="263" mass="28535">MSSRIAGRTIVEAFLPMSGKAPLAPVYDTAHLLGTGDQPVRLAIRRMQAAGELTQSGRGRSGTLQLTDTGRGRIDRDRSALALAFTQDAGRLQWDSSWSLYTVSAPERERAARDSLRRTLLASGAAALATGTFLSPHDLRPLLDPAMGRYVISATARDLNIRGVTDPLAIAEELWPAGPIDAAYDVMDAAIKQDDPTAHADVRRILLADALEAALRNDPLIPLDLRHSPWRPTTLRRTWLARWNDIAPSAAYSAWDTVTVPAG</sequence>
<dbReference type="Gene3D" id="1.10.10.10">
    <property type="entry name" value="Winged helix-like DNA-binding domain superfamily/Winged helix DNA-binding domain"/>
    <property type="match status" value="1"/>
</dbReference>
<reference evidence="4" key="2">
    <citation type="submission" date="2015-05" db="EMBL/GenBank/DDBJ databases">
        <title>Complete genome sequence of Corynebacterium testudinoris DSM 44614, recovered from necrotic lesions in the mouth of a tortoise.</title>
        <authorList>
            <person name="Ruckert C."/>
            <person name="Albersmeier A."/>
            <person name="Winkler A."/>
            <person name="Tauch A."/>
        </authorList>
    </citation>
    <scope>NUCLEOTIDE SEQUENCE [LARGE SCALE GENOMIC DNA]</scope>
    <source>
        <strain evidence="4">DSM 44614</strain>
    </source>
</reference>
<dbReference type="EMBL" id="CP011545">
    <property type="protein sequence ID" value="AKK09465.1"/>
    <property type="molecule type" value="Genomic_DNA"/>
</dbReference>
<dbReference type="STRING" id="136857.CTEST_10200"/>
<reference evidence="3 4" key="1">
    <citation type="journal article" date="2015" name="Genome Announc.">
        <title>Complete Genome Sequence of the Type Strain Corynebacterium testudinoris DSM 44614, Recovered from Necrotic Lesions in the Mouth of a Tortoise.</title>
        <authorList>
            <person name="Ruckert C."/>
            <person name="Kriete M."/>
            <person name="Jaenicke S."/>
            <person name="Winkler A."/>
            <person name="Tauch A."/>
        </authorList>
    </citation>
    <scope>NUCLEOTIDE SEQUENCE [LARGE SCALE GENOMIC DNA]</scope>
    <source>
        <strain evidence="3 4">DSM 44614</strain>
    </source>
</reference>
<organism evidence="3 4">
    <name type="scientific">Corynebacterium testudinoris</name>
    <dbReference type="NCBI Taxonomy" id="136857"/>
    <lineage>
        <taxon>Bacteria</taxon>
        <taxon>Bacillati</taxon>
        <taxon>Actinomycetota</taxon>
        <taxon>Actinomycetes</taxon>
        <taxon>Mycobacteriales</taxon>
        <taxon>Corynebacteriaceae</taxon>
        <taxon>Corynebacterium</taxon>
    </lineage>
</organism>
<dbReference type="PANTHER" id="PTHR30319:SF1">
    <property type="entry name" value="TRANSCRIPTIONAL REPRESSOR PAAX"/>
    <property type="match status" value="1"/>
</dbReference>